<organism evidence="2 3">
    <name type="scientific">Aureobasidium namibiae CBS 147.97</name>
    <dbReference type="NCBI Taxonomy" id="1043004"/>
    <lineage>
        <taxon>Eukaryota</taxon>
        <taxon>Fungi</taxon>
        <taxon>Dikarya</taxon>
        <taxon>Ascomycota</taxon>
        <taxon>Pezizomycotina</taxon>
        <taxon>Dothideomycetes</taxon>
        <taxon>Dothideomycetidae</taxon>
        <taxon>Dothideales</taxon>
        <taxon>Saccotheciaceae</taxon>
        <taxon>Aureobasidium</taxon>
    </lineage>
</organism>
<gene>
    <name evidence="2" type="ORF">M436DRAFT_67763</name>
</gene>
<dbReference type="EMBL" id="KL584725">
    <property type="protein sequence ID" value="KEQ68845.1"/>
    <property type="molecule type" value="Genomic_DNA"/>
</dbReference>
<protein>
    <submittedName>
        <fullName evidence="2">Uncharacterized protein</fullName>
    </submittedName>
</protein>
<name>A0A074W6U1_9PEZI</name>
<keyword evidence="3" id="KW-1185">Reference proteome</keyword>
<reference evidence="2 3" key="1">
    <citation type="journal article" date="2014" name="BMC Genomics">
        <title>Genome sequencing of four Aureobasidium pullulans varieties: biotechnological potential, stress tolerance, and description of new species.</title>
        <authorList>
            <person name="Gostin Ar C."/>
            <person name="Ohm R.A."/>
            <person name="Kogej T."/>
            <person name="Sonjak S."/>
            <person name="Turk M."/>
            <person name="Zajc J."/>
            <person name="Zalar P."/>
            <person name="Grube M."/>
            <person name="Sun H."/>
            <person name="Han J."/>
            <person name="Sharma A."/>
            <person name="Chiniquy J."/>
            <person name="Ngan C.Y."/>
            <person name="Lipzen A."/>
            <person name="Barry K."/>
            <person name="Grigoriev I.V."/>
            <person name="Gunde-Cimerman N."/>
        </authorList>
    </citation>
    <scope>NUCLEOTIDE SEQUENCE [LARGE SCALE GENOMIC DNA]</scope>
    <source>
        <strain evidence="2 3">CBS 147.97</strain>
    </source>
</reference>
<feature type="compositionally biased region" description="Polar residues" evidence="1">
    <location>
        <begin position="342"/>
        <end position="360"/>
    </location>
</feature>
<feature type="region of interest" description="Disordered" evidence="1">
    <location>
        <begin position="326"/>
        <end position="360"/>
    </location>
</feature>
<dbReference type="HOGENOM" id="CLU_457799_0_0_1"/>
<dbReference type="Proteomes" id="UP000027730">
    <property type="component" value="Unassembled WGS sequence"/>
</dbReference>
<feature type="compositionally biased region" description="Low complexity" evidence="1">
    <location>
        <begin position="326"/>
        <end position="335"/>
    </location>
</feature>
<sequence>MCLCGPFSFTFKRKARKSDLDDDSIYVNYESSSTESSISSSSSSSSSLGYLDPYDFASLDTPQLTMSPTSSTCAARGGSDSAMNVNDNFSTATESFSDLIAFSSDPSQSSQQSEHFVPDAISTCFVYSNTNSILAADSGYNASLDTDAITSQITPASAVHGPVNEGSLVRTQRDRAAELRVVLLAILRGGCANEHNETAQPRTLQELRACSQSPSSTAMNLNSMEAICDNSAKVSNTGGTNKPSCCVSSIYPACDSPNTVPKSSHGAADRSLDQITRANKLCEPHGCCIGVLSTFEEAHLGHEEKQAIIEGGYVTPKAQDKLYQQPRQPLPLVQRPPHRTTTRSGSGVVQPDPSRTNAMLNSRDIGSKVVSFDLSPKGLDFPQSKLSDKCSIREINSGHGLREGSSDSVIKHKYQRKVEMDGWRRNTTISKFRKRSKLSEFDNNNHQHSHHVQAHLLGPRLPALRALWDHVGDLRGRRYLRFSLYELVTDIGCRAQLEKVLPALPERKKDCPLGNSMPAVPPRVNFDDLVAKHGHKGRIPMGPGVSLVLRRAPTGSIRLGVKPSRKEVVDFASCSPVEHKLVRKKGYANLREQMRR</sequence>
<evidence type="ECO:0000313" key="2">
    <source>
        <dbReference type="EMBL" id="KEQ68845.1"/>
    </source>
</evidence>
<proteinExistence type="predicted"/>
<accession>A0A074W6U1</accession>
<dbReference type="AlphaFoldDB" id="A0A074W6U1"/>
<evidence type="ECO:0000313" key="3">
    <source>
        <dbReference type="Proteomes" id="UP000027730"/>
    </source>
</evidence>
<dbReference type="RefSeq" id="XP_013423044.1">
    <property type="nucleotide sequence ID" value="XM_013567590.1"/>
</dbReference>
<dbReference type="GeneID" id="25414278"/>
<evidence type="ECO:0000256" key="1">
    <source>
        <dbReference type="SAM" id="MobiDB-lite"/>
    </source>
</evidence>